<dbReference type="RefSeq" id="WP_124151012.1">
    <property type="nucleotide sequence ID" value="NZ_RQIS01000006.1"/>
</dbReference>
<dbReference type="InterPro" id="IPR008966">
    <property type="entry name" value="Adhesion_dom_sf"/>
</dbReference>
<dbReference type="GO" id="GO:0009289">
    <property type="term" value="C:pilus"/>
    <property type="evidence" value="ECO:0007669"/>
    <property type="project" value="InterPro"/>
</dbReference>
<evidence type="ECO:0000313" key="4">
    <source>
        <dbReference type="EMBL" id="RQH07120.1"/>
    </source>
</evidence>
<dbReference type="SUPFAM" id="SSF49401">
    <property type="entry name" value="Bacterial adhesins"/>
    <property type="match status" value="1"/>
</dbReference>
<feature type="domain" description="Fimbrial-type adhesion" evidence="3">
    <location>
        <begin position="28"/>
        <end position="176"/>
    </location>
</feature>
<name>A0A3N6PXK1_9BURK</name>
<keyword evidence="5" id="KW-1185">Reference proteome</keyword>
<dbReference type="AlphaFoldDB" id="A0A3N6PXK1"/>
<dbReference type="OrthoDB" id="8656135at2"/>
<dbReference type="GO" id="GO:0043709">
    <property type="term" value="P:cell adhesion involved in single-species biofilm formation"/>
    <property type="evidence" value="ECO:0007669"/>
    <property type="project" value="TreeGrafter"/>
</dbReference>
<gene>
    <name evidence="4" type="ORF">D1Y85_10705</name>
</gene>
<accession>A0A3N6PXK1</accession>
<dbReference type="InterPro" id="IPR000259">
    <property type="entry name" value="Adhesion_dom_fimbrial"/>
</dbReference>
<feature type="chain" id="PRO_5018007322" evidence="2">
    <location>
        <begin position="25"/>
        <end position="178"/>
    </location>
</feature>
<feature type="signal peptide" evidence="2">
    <location>
        <begin position="1"/>
        <end position="24"/>
    </location>
</feature>
<keyword evidence="1 2" id="KW-0732">Signal</keyword>
<dbReference type="EMBL" id="RQIS01000006">
    <property type="protein sequence ID" value="RQH07120.1"/>
    <property type="molecule type" value="Genomic_DNA"/>
</dbReference>
<dbReference type="Pfam" id="PF00419">
    <property type="entry name" value="Fimbrial"/>
    <property type="match status" value="1"/>
</dbReference>
<dbReference type="PANTHER" id="PTHR33420:SF3">
    <property type="entry name" value="FIMBRIAL SUBUNIT ELFA"/>
    <property type="match status" value="1"/>
</dbReference>
<sequence>MEIKKLAIAVGVSVCAMASGLAHANNVITFNGEVVETTCEPVANNGDYTVVLDQVAASALTAVGQYDAISAPFSIQVQNCPVTATAVGAVLASSTYDAASGNLTDVAGYGSDAVQIQVMDGTAPTTQVVVGDTTPVTYVPTVNNAATIPMMAYYYVKDTAGVVPGLISTTATYALRTQ</sequence>
<organism evidence="4 5">
    <name type="scientific">Paraburkholderia dinghuensis</name>
    <dbReference type="NCBI Taxonomy" id="2305225"/>
    <lineage>
        <taxon>Bacteria</taxon>
        <taxon>Pseudomonadati</taxon>
        <taxon>Pseudomonadota</taxon>
        <taxon>Betaproteobacteria</taxon>
        <taxon>Burkholderiales</taxon>
        <taxon>Burkholderiaceae</taxon>
        <taxon>Paraburkholderia</taxon>
    </lineage>
</organism>
<proteinExistence type="predicted"/>
<dbReference type="InterPro" id="IPR050263">
    <property type="entry name" value="Bact_Fimbrial_Adh_Pro"/>
</dbReference>
<dbReference type="Proteomes" id="UP000272778">
    <property type="component" value="Unassembled WGS sequence"/>
</dbReference>
<dbReference type="InterPro" id="IPR036937">
    <property type="entry name" value="Adhesion_dom_fimbrial_sf"/>
</dbReference>
<reference evidence="4 5" key="1">
    <citation type="submission" date="2018-11" db="EMBL/GenBank/DDBJ databases">
        <title>Paraburkholderia sp. DHOA04, isolated from soil.</title>
        <authorList>
            <person name="Gao Z.-H."/>
            <person name="Qiu L.-H."/>
            <person name="Fu J.-C."/>
        </authorList>
    </citation>
    <scope>NUCLEOTIDE SEQUENCE [LARGE SCALE GENOMIC DNA]</scope>
    <source>
        <strain evidence="4 5">DHOA04</strain>
    </source>
</reference>
<evidence type="ECO:0000259" key="3">
    <source>
        <dbReference type="Pfam" id="PF00419"/>
    </source>
</evidence>
<dbReference type="Gene3D" id="2.60.40.1090">
    <property type="entry name" value="Fimbrial-type adhesion domain"/>
    <property type="match status" value="1"/>
</dbReference>
<dbReference type="PANTHER" id="PTHR33420">
    <property type="entry name" value="FIMBRIAL SUBUNIT ELFA-RELATED"/>
    <property type="match status" value="1"/>
</dbReference>
<evidence type="ECO:0000256" key="2">
    <source>
        <dbReference type="SAM" id="SignalP"/>
    </source>
</evidence>
<evidence type="ECO:0000256" key="1">
    <source>
        <dbReference type="ARBA" id="ARBA00022729"/>
    </source>
</evidence>
<comment type="caution">
    <text evidence="4">The sequence shown here is derived from an EMBL/GenBank/DDBJ whole genome shotgun (WGS) entry which is preliminary data.</text>
</comment>
<protein>
    <submittedName>
        <fullName evidence="4">Type 1 fimbrial protein</fullName>
    </submittedName>
</protein>
<evidence type="ECO:0000313" key="5">
    <source>
        <dbReference type="Proteomes" id="UP000272778"/>
    </source>
</evidence>